<reference evidence="1 2" key="1">
    <citation type="submission" date="2015-01" db="EMBL/GenBank/DDBJ databases">
        <title>Evolution of Trichinella species and genotypes.</title>
        <authorList>
            <person name="Korhonen P.K."/>
            <person name="Edoardo P."/>
            <person name="Giuseppe L.R."/>
            <person name="Gasser R.B."/>
        </authorList>
    </citation>
    <scope>NUCLEOTIDE SEQUENCE [LARGE SCALE GENOMIC DNA]</scope>
    <source>
        <strain evidence="1">ISS2496</strain>
    </source>
</reference>
<dbReference type="OrthoDB" id="5928774at2759"/>
<gene>
    <name evidence="1" type="ORF">T12_933</name>
</gene>
<evidence type="ECO:0000313" key="1">
    <source>
        <dbReference type="EMBL" id="KRY12029.1"/>
    </source>
</evidence>
<keyword evidence="2" id="KW-1185">Reference proteome</keyword>
<name>A0A0V0ZHR3_9BILA</name>
<proteinExistence type="predicted"/>
<dbReference type="AlphaFoldDB" id="A0A0V0ZHR3"/>
<dbReference type="EMBL" id="JYDQ01000176">
    <property type="protein sequence ID" value="KRY12029.1"/>
    <property type="molecule type" value="Genomic_DNA"/>
</dbReference>
<accession>A0A0V0ZHR3</accession>
<dbReference type="Proteomes" id="UP000054783">
    <property type="component" value="Unassembled WGS sequence"/>
</dbReference>
<protein>
    <submittedName>
        <fullName evidence="1">Uncharacterized protein</fullName>
    </submittedName>
</protein>
<evidence type="ECO:0000313" key="2">
    <source>
        <dbReference type="Proteomes" id="UP000054783"/>
    </source>
</evidence>
<comment type="caution">
    <text evidence="1">The sequence shown here is derived from an EMBL/GenBank/DDBJ whole genome shotgun (WGS) entry which is preliminary data.</text>
</comment>
<sequence length="175" mass="19959">MVTLNQDERWLAEKLPELRLQPCIDWPATSTIPQRTAEFYDDEVIRPWITAASVSQQWTILLAEGLRSQGKGEGRWHQICPQGRFMQIFNHLGPQALPSGYAPGQIKICIFPQAMPQAFYCTIFALRGNMQIFICPKATPQAIFQKFRNFSNIAPGFALRLCPRAMKNLHITLRA</sequence>
<organism evidence="1 2">
    <name type="scientific">Trichinella patagoniensis</name>
    <dbReference type="NCBI Taxonomy" id="990121"/>
    <lineage>
        <taxon>Eukaryota</taxon>
        <taxon>Metazoa</taxon>
        <taxon>Ecdysozoa</taxon>
        <taxon>Nematoda</taxon>
        <taxon>Enoplea</taxon>
        <taxon>Dorylaimia</taxon>
        <taxon>Trichinellida</taxon>
        <taxon>Trichinellidae</taxon>
        <taxon>Trichinella</taxon>
    </lineage>
</organism>